<keyword evidence="3" id="KW-1185">Reference proteome</keyword>
<feature type="transmembrane region" description="Helical" evidence="1">
    <location>
        <begin position="260"/>
        <end position="279"/>
    </location>
</feature>
<dbReference type="EC" id="1.13.11.63" evidence="2"/>
<feature type="transmembrane region" description="Helical" evidence="1">
    <location>
        <begin position="183"/>
        <end position="210"/>
    </location>
</feature>
<dbReference type="InterPro" id="IPR022270">
    <property type="entry name" value="Blh_diox"/>
</dbReference>
<keyword evidence="2" id="KW-0560">Oxidoreductase</keyword>
<feature type="transmembrane region" description="Helical" evidence="1">
    <location>
        <begin position="226"/>
        <end position="248"/>
    </location>
</feature>
<evidence type="ECO:0000313" key="3">
    <source>
        <dbReference type="Proteomes" id="UP001549366"/>
    </source>
</evidence>
<keyword evidence="1" id="KW-0812">Transmembrane</keyword>
<dbReference type="NCBIfam" id="TIGR03753">
    <property type="entry name" value="blh_monoox"/>
    <property type="match status" value="1"/>
</dbReference>
<feature type="transmembrane region" description="Helical" evidence="1">
    <location>
        <begin position="150"/>
        <end position="171"/>
    </location>
</feature>
<reference evidence="2 3" key="1">
    <citation type="submission" date="2024-06" db="EMBL/GenBank/DDBJ databases">
        <title>Genomic Encyclopedia of Type Strains, Phase V (KMG-V): Genome sequencing to study the core and pangenomes of soil and plant-associated prokaryotes.</title>
        <authorList>
            <person name="Whitman W."/>
        </authorList>
    </citation>
    <scope>NUCLEOTIDE SEQUENCE [LARGE SCALE GENOMIC DNA]</scope>
    <source>
        <strain evidence="2 3">NE40</strain>
    </source>
</reference>
<accession>A0ABV2SBW2</accession>
<evidence type="ECO:0000313" key="2">
    <source>
        <dbReference type="EMBL" id="MET4755235.1"/>
    </source>
</evidence>
<sequence length="289" mass="32465">MPRLKNVPVYLFGFTAGLMLLLDSLGQSHSTTLIVLLWIYLFGVPHGGLDLLYIRRCFHKEAGKQLVIIASYTGLVVLSFMVWLKLPVISMVIFLVASAWHFSGDWQPESSRCQRLMLGLLAVVVPAITHREETGQIFAWLLLPCEAAGIIALGMQYLALIMLCILLIQVVMGKLRKEVACPASMMVVGGLLLSPILYFASYFCGLHAIVNMIRTFQQFQGQSKSLIFYLALSMFFTTLLFLVAYIYLAKLQTLQVELSSLFIGLFSLTMPHIILHFVLTRLSSFYLVE</sequence>
<dbReference type="Pfam" id="PF15461">
    <property type="entry name" value="BCD"/>
    <property type="match status" value="1"/>
</dbReference>
<protein>
    <submittedName>
        <fullName evidence="2">Brp/Blh family beta-carotene 15,15'-monooxygenase</fullName>
        <ecNumber evidence="2">1.13.11.63</ecNumber>
    </submittedName>
</protein>
<keyword evidence="1" id="KW-0472">Membrane</keyword>
<keyword evidence="1" id="KW-1133">Transmembrane helix</keyword>
<comment type="caution">
    <text evidence="2">The sequence shown here is derived from an EMBL/GenBank/DDBJ whole genome shotgun (WGS) entry which is preliminary data.</text>
</comment>
<gene>
    <name evidence="2" type="ORF">V5J35_000427</name>
</gene>
<dbReference type="GO" id="GO:0003834">
    <property type="term" value="F:beta-carotene 15,15'-dioxygenase activity"/>
    <property type="evidence" value="ECO:0007669"/>
    <property type="project" value="UniProtKB-EC"/>
</dbReference>
<organism evidence="2 3">
    <name type="scientific">Endozoicomonas lisbonensis</name>
    <dbReference type="NCBI Taxonomy" id="3120522"/>
    <lineage>
        <taxon>Bacteria</taxon>
        <taxon>Pseudomonadati</taxon>
        <taxon>Pseudomonadota</taxon>
        <taxon>Gammaproteobacteria</taxon>
        <taxon>Oceanospirillales</taxon>
        <taxon>Endozoicomonadaceae</taxon>
        <taxon>Endozoicomonas</taxon>
    </lineage>
</organism>
<evidence type="ECO:0000256" key="1">
    <source>
        <dbReference type="SAM" id="Phobius"/>
    </source>
</evidence>
<proteinExistence type="predicted"/>
<dbReference type="RefSeq" id="WP_354009679.1">
    <property type="nucleotide sequence ID" value="NZ_JBEWTA010000001.1"/>
</dbReference>
<dbReference type="Proteomes" id="UP001549366">
    <property type="component" value="Unassembled WGS sequence"/>
</dbReference>
<feature type="transmembrane region" description="Helical" evidence="1">
    <location>
        <begin position="32"/>
        <end position="54"/>
    </location>
</feature>
<name>A0ABV2SBW2_9GAMM</name>
<feature type="transmembrane region" description="Helical" evidence="1">
    <location>
        <begin position="7"/>
        <end position="26"/>
    </location>
</feature>
<dbReference type="EMBL" id="JBEWTB010000002">
    <property type="protein sequence ID" value="MET4755235.1"/>
    <property type="molecule type" value="Genomic_DNA"/>
</dbReference>